<feature type="region of interest" description="Disordered" evidence="1">
    <location>
        <begin position="1"/>
        <end position="120"/>
    </location>
</feature>
<evidence type="ECO:0000313" key="2">
    <source>
        <dbReference type="EMBL" id="KAJ7327470.1"/>
    </source>
</evidence>
<protein>
    <submittedName>
        <fullName evidence="2">Uncharacterized protein</fullName>
    </submittedName>
</protein>
<sequence>MEQGDSTQRKNEMRVEDKPPNITIYFSSDPKKRKEDVEAQAATATGTRTTWIDEEGEEWQRLCSAPPPSEPAPSRAAQRRRRVLELESKHRLQDAAETRPRHSSSPTCIPYPHLNSDPNL</sequence>
<keyword evidence="3" id="KW-1185">Reference proteome</keyword>
<evidence type="ECO:0000313" key="3">
    <source>
        <dbReference type="Proteomes" id="UP001218218"/>
    </source>
</evidence>
<gene>
    <name evidence="2" type="ORF">DFH08DRAFT_816322</name>
</gene>
<feature type="compositionally biased region" description="Basic and acidic residues" evidence="1">
    <location>
        <begin position="7"/>
        <end position="19"/>
    </location>
</feature>
<dbReference type="EMBL" id="JARIHO010000041">
    <property type="protein sequence ID" value="KAJ7327470.1"/>
    <property type="molecule type" value="Genomic_DNA"/>
</dbReference>
<evidence type="ECO:0000256" key="1">
    <source>
        <dbReference type="SAM" id="MobiDB-lite"/>
    </source>
</evidence>
<reference evidence="2" key="1">
    <citation type="submission" date="2023-03" db="EMBL/GenBank/DDBJ databases">
        <title>Massive genome expansion in bonnet fungi (Mycena s.s.) driven by repeated elements and novel gene families across ecological guilds.</title>
        <authorList>
            <consortium name="Lawrence Berkeley National Laboratory"/>
            <person name="Harder C.B."/>
            <person name="Miyauchi S."/>
            <person name="Viragh M."/>
            <person name="Kuo A."/>
            <person name="Thoen E."/>
            <person name="Andreopoulos B."/>
            <person name="Lu D."/>
            <person name="Skrede I."/>
            <person name="Drula E."/>
            <person name="Henrissat B."/>
            <person name="Morin E."/>
            <person name="Kohler A."/>
            <person name="Barry K."/>
            <person name="LaButti K."/>
            <person name="Morin E."/>
            <person name="Salamov A."/>
            <person name="Lipzen A."/>
            <person name="Mereny Z."/>
            <person name="Hegedus B."/>
            <person name="Baldrian P."/>
            <person name="Stursova M."/>
            <person name="Weitz H."/>
            <person name="Taylor A."/>
            <person name="Grigoriev I.V."/>
            <person name="Nagy L.G."/>
            <person name="Martin F."/>
            <person name="Kauserud H."/>
        </authorList>
    </citation>
    <scope>NUCLEOTIDE SEQUENCE</scope>
    <source>
        <strain evidence="2">CBHHK002</strain>
    </source>
</reference>
<dbReference type="AlphaFoldDB" id="A0AAD7EHW3"/>
<comment type="caution">
    <text evidence="2">The sequence shown here is derived from an EMBL/GenBank/DDBJ whole genome shotgun (WGS) entry which is preliminary data.</text>
</comment>
<accession>A0AAD7EHW3</accession>
<dbReference type="Proteomes" id="UP001218218">
    <property type="component" value="Unassembled WGS sequence"/>
</dbReference>
<proteinExistence type="predicted"/>
<feature type="compositionally biased region" description="Low complexity" evidence="1">
    <location>
        <begin position="39"/>
        <end position="50"/>
    </location>
</feature>
<name>A0AAD7EHW3_9AGAR</name>
<organism evidence="2 3">
    <name type="scientific">Mycena albidolilacea</name>
    <dbReference type="NCBI Taxonomy" id="1033008"/>
    <lineage>
        <taxon>Eukaryota</taxon>
        <taxon>Fungi</taxon>
        <taxon>Dikarya</taxon>
        <taxon>Basidiomycota</taxon>
        <taxon>Agaricomycotina</taxon>
        <taxon>Agaricomycetes</taxon>
        <taxon>Agaricomycetidae</taxon>
        <taxon>Agaricales</taxon>
        <taxon>Marasmiineae</taxon>
        <taxon>Mycenaceae</taxon>
        <taxon>Mycena</taxon>
    </lineage>
</organism>
<feature type="compositionally biased region" description="Basic and acidic residues" evidence="1">
    <location>
        <begin position="83"/>
        <end position="100"/>
    </location>
</feature>